<feature type="compositionally biased region" description="Polar residues" evidence="1">
    <location>
        <begin position="754"/>
        <end position="772"/>
    </location>
</feature>
<comment type="caution">
    <text evidence="2">The sequence shown here is derived from an EMBL/GenBank/DDBJ whole genome shotgun (WGS) entry which is preliminary data.</text>
</comment>
<reference evidence="2 3" key="1">
    <citation type="submission" date="2012-12" db="EMBL/GenBank/DDBJ databases">
        <title>Whole genome shotgun sequence of Gordonia hirsuta NBRC 16056.</title>
        <authorList>
            <person name="Isaki-Nakamura S."/>
            <person name="Hosoyama A."/>
            <person name="Tsuchikane K."/>
            <person name="Katsumata H."/>
            <person name="Baba S."/>
            <person name="Yamazaki S."/>
            <person name="Fujita N."/>
        </authorList>
    </citation>
    <scope>NUCLEOTIDE SEQUENCE [LARGE SCALE GENOMIC DNA]</scope>
    <source>
        <strain evidence="2 3">NBRC 16056</strain>
    </source>
</reference>
<feature type="compositionally biased region" description="Polar residues" evidence="1">
    <location>
        <begin position="729"/>
        <end position="738"/>
    </location>
</feature>
<protein>
    <submittedName>
        <fullName evidence="2">Uncharacterized protein</fullName>
    </submittedName>
</protein>
<evidence type="ECO:0000256" key="1">
    <source>
        <dbReference type="SAM" id="MobiDB-lite"/>
    </source>
</evidence>
<organism evidence="2 3">
    <name type="scientific">Gordonia hirsuta DSM 44140 = NBRC 16056</name>
    <dbReference type="NCBI Taxonomy" id="1121927"/>
    <lineage>
        <taxon>Bacteria</taxon>
        <taxon>Bacillati</taxon>
        <taxon>Actinomycetota</taxon>
        <taxon>Actinomycetes</taxon>
        <taxon>Mycobacteriales</taxon>
        <taxon>Gordoniaceae</taxon>
        <taxon>Gordonia</taxon>
    </lineage>
</organism>
<gene>
    <name evidence="2" type="ORF">GOHSU_08_00680</name>
</gene>
<feature type="region of interest" description="Disordered" evidence="1">
    <location>
        <begin position="729"/>
        <end position="815"/>
    </location>
</feature>
<feature type="compositionally biased region" description="Acidic residues" evidence="1">
    <location>
        <begin position="773"/>
        <end position="782"/>
    </location>
</feature>
<dbReference type="Proteomes" id="UP000053405">
    <property type="component" value="Unassembled WGS sequence"/>
</dbReference>
<keyword evidence="3" id="KW-1185">Reference proteome</keyword>
<evidence type="ECO:0000313" key="2">
    <source>
        <dbReference type="EMBL" id="GAC56540.1"/>
    </source>
</evidence>
<name>L7L5Y5_9ACTN</name>
<dbReference type="STRING" id="1121927.GOHSU_08_00680"/>
<accession>L7L5Y5</accession>
<proteinExistence type="predicted"/>
<dbReference type="EMBL" id="BANT01000008">
    <property type="protein sequence ID" value="GAC56540.1"/>
    <property type="molecule type" value="Genomic_DNA"/>
</dbReference>
<sequence length="815" mass="85748">MDQRRGNRAARRRAMKEYRRGQRSLQTAVAAGAVVALGAGLLGGAGAAHADEGDLLGGLGDLGAITGLLENEMVKDFIEVCQNPDGSTPVIDAENPPVAVADCSQSTGGMGVAVVLPDSIEIGGLMESQKVDLGEIKLGGGFGSINLGEKNMIQLLSGLALGSDTTKSIANGLGYGRIDPFAVGNYSSYDQIREHANLDRVYEDSRKWECDYGTTANVFGVKNHEVSDPGDTCPTKTYKDLFGKTKTATGKVKLKSGEVTEDKHYDKRRDALKMVEYLTGEKFDSYNHPVELPALADLGPKGGATVKGDGLKVALAMRGGNATAEANTLFGLPGVALAGADHGRTSTATSQLGVATALNMDTDQIKLTWFGKELDFTNLKKSGALDLAGEEGAALVDQIEGLQLPGLKEVSCYGIQASAVAEGLGSCSNYLGTFDFYQDLREVTLADPDNPGGNTPVSRQTQYGLTDLSSLVFGNDALLKQFGMLGGSETTPFMDTLMDNLTSEDGRLKFAKDFVRFTQDVQTRYVLETVLDDDGNPVLDPETGQPKTRVKMEEVKTPIVDGAGEAVLDDDGNPTYTTSLQPVTDTITAAYLTSDYGLREPITIEWLGHTVVLFPAATVNGADRPNYLSLPQIKKIAADADRGLLPKIGVITVDNPFGFGTLTSPSNFDFLGMFRDYRKTVTIDDDLKQIGSLIEQSTGGVEGLTASVTGAAAKAGQKAKDGLADLRSNLTSSTQDGTQDPDPTPVTEPAAGPEQSSPEGDPTTDLSLNQDTVSEETVEEDGVTGAPVSVPPASPTGSGPAGIQSQSNEGAVLVQ</sequence>
<dbReference type="AlphaFoldDB" id="L7L5Y5"/>
<evidence type="ECO:0000313" key="3">
    <source>
        <dbReference type="Proteomes" id="UP000053405"/>
    </source>
</evidence>
<dbReference type="eggNOG" id="ENOG5031Z6T">
    <property type="taxonomic scope" value="Bacteria"/>
</dbReference>